<dbReference type="RefSeq" id="WP_006460229.1">
    <property type="nucleotide sequence ID" value="NZ_CP007030.1"/>
</dbReference>
<dbReference type="EMBL" id="CP007030">
    <property type="protein sequence ID" value="AHF02392.1"/>
    <property type="molecule type" value="Genomic_DNA"/>
</dbReference>
<evidence type="ECO:0000313" key="1">
    <source>
        <dbReference type="EMBL" id="AHF02392.1"/>
    </source>
</evidence>
<accession>W0DVC0</accession>
<evidence type="ECO:0000313" key="2">
    <source>
        <dbReference type="Proteomes" id="UP000005380"/>
    </source>
</evidence>
<dbReference type="InterPro" id="IPR025683">
    <property type="entry name" value="Protein_beta"/>
</dbReference>
<dbReference type="Pfam" id="PF14350">
    <property type="entry name" value="Beta_protein"/>
    <property type="match status" value="1"/>
</dbReference>
<dbReference type="Proteomes" id="UP000005380">
    <property type="component" value="Chromosome"/>
</dbReference>
<dbReference type="AlphaFoldDB" id="W0DVC0"/>
<proteinExistence type="predicted"/>
<dbReference type="KEGG" id="tao:THIAE_09640"/>
<name>W0DVC0_9GAMM</name>
<dbReference type="OrthoDB" id="7847670at2"/>
<sequence>MIEKYQYIPIIKTTDAELRGYEELDGSVKDGVLPLFELTKSRKSKYNVEATVHKRIDSLKDIVGDHRPFILDITSHEDLANDEIYEFGDEINGFDNWCSFVESFRADLKLIPVIHMLPPEEHLDHEIKSQIERLAANFEYLAFRYTPFDFVDDGYMTTKDLVNEFTHYIELIKGSFDIEKLILVIDGQYIEKSLFNSKVSVIKELLSIFESNRQPCRTSITTSSFPSYVKGHEDDCYDDYGTLTILEKRFFRTICNEAKMNSIIYGDYASIHPVRKIQGGGNWVPRIDFPLSESIIYKRFRRDDGGYVRCGEKMAVETKFLSNPNPCWGEEQIKLASKGKPQGKSPSFWISVRLNLFISRLFLDGELPICHVK</sequence>
<dbReference type="HOGENOM" id="CLU_064052_0_0_6"/>
<organism evidence="1 2">
    <name type="scientific">Thiomicrospira aerophila AL3</name>
    <dbReference type="NCBI Taxonomy" id="717772"/>
    <lineage>
        <taxon>Bacteria</taxon>
        <taxon>Pseudomonadati</taxon>
        <taxon>Pseudomonadota</taxon>
        <taxon>Gammaproteobacteria</taxon>
        <taxon>Thiotrichales</taxon>
        <taxon>Piscirickettsiaceae</taxon>
        <taxon>Thiomicrospira</taxon>
    </lineage>
</organism>
<protein>
    <recommendedName>
        <fullName evidence="3">Beta family protein</fullName>
    </recommendedName>
</protein>
<keyword evidence="2" id="KW-1185">Reference proteome</keyword>
<dbReference type="InParanoid" id="W0DVC0"/>
<reference evidence="1 2" key="1">
    <citation type="submission" date="2013-12" db="EMBL/GenBank/DDBJ databases">
        <authorList>
            <consortium name="DOE Joint Genome Institute"/>
            <person name="Kappler U."/>
            <person name="Huntemann M."/>
            <person name="Han J."/>
            <person name="Chen A."/>
            <person name="Kyrpides N."/>
            <person name="Mavromatis K."/>
            <person name="Markowitz V."/>
            <person name="Palaniappan K."/>
            <person name="Ivanova N."/>
            <person name="Schaumberg A."/>
            <person name="Pati A."/>
            <person name="Liolios K."/>
            <person name="Nordberg H.P."/>
            <person name="Cantor M.N."/>
            <person name="Hua S.X."/>
            <person name="Woyke T."/>
        </authorList>
    </citation>
    <scope>NUCLEOTIDE SEQUENCE [LARGE SCALE GENOMIC DNA]</scope>
    <source>
        <strain evidence="2">AL2</strain>
    </source>
</reference>
<gene>
    <name evidence="1" type="ORF">THIAE_09640</name>
</gene>
<dbReference type="STRING" id="717772.THIAE_09640"/>
<dbReference type="eggNOG" id="ENOG502Z8BM">
    <property type="taxonomic scope" value="Bacteria"/>
</dbReference>
<evidence type="ECO:0008006" key="3">
    <source>
        <dbReference type="Google" id="ProtNLM"/>
    </source>
</evidence>